<sequence>MGYSDLKYKTMTFENSIRSAFVNKNNLVCHNLIFKEVSDFLCKICGFPQYALLRESGRQFYRKGGILTNRVHSRETAAKMNEKPTGDVFETLMNIDAIGNDFVLFGGLGGCGKGGQSHLHVSDGRPHIRIKDVTIGGR</sequence>
<dbReference type="PANTHER" id="PTHR30624:SF0">
    <property type="entry name" value="METALLOPROTEASE SLR0863"/>
    <property type="match status" value="1"/>
</dbReference>
<dbReference type="PANTHER" id="PTHR30624">
    <property type="entry name" value="UNCHARACTERIZED PROTEIN TLDD AND PMBA"/>
    <property type="match status" value="1"/>
</dbReference>
<dbReference type="PATRIC" id="fig|237368.3.peg.734"/>
<dbReference type="eggNOG" id="COG0312">
    <property type="taxonomic scope" value="Bacteria"/>
</dbReference>
<dbReference type="EMBL" id="JRYO01000047">
    <property type="protein sequence ID" value="KHE93567.1"/>
    <property type="molecule type" value="Genomic_DNA"/>
</dbReference>
<dbReference type="AlphaFoldDB" id="A0A0B0EKI5"/>
<organism evidence="1 2">
    <name type="scientific">Candidatus Scalindua brodae</name>
    <dbReference type="NCBI Taxonomy" id="237368"/>
    <lineage>
        <taxon>Bacteria</taxon>
        <taxon>Pseudomonadati</taxon>
        <taxon>Planctomycetota</taxon>
        <taxon>Candidatus Brocadiia</taxon>
        <taxon>Candidatus Brocadiales</taxon>
        <taxon>Candidatus Scalinduaceae</taxon>
        <taxon>Candidatus Scalindua</taxon>
    </lineage>
</organism>
<gene>
    <name evidence="1" type="ORF">SCABRO_00677</name>
</gene>
<dbReference type="InterPro" id="IPR036059">
    <property type="entry name" value="TldD/PmbA_sf"/>
</dbReference>
<comment type="caution">
    <text evidence="1">The sequence shown here is derived from an EMBL/GenBank/DDBJ whole genome shotgun (WGS) entry which is preliminary data.</text>
</comment>
<dbReference type="GO" id="GO:0006508">
    <property type="term" value="P:proteolysis"/>
    <property type="evidence" value="ECO:0007669"/>
    <property type="project" value="InterPro"/>
</dbReference>
<evidence type="ECO:0000313" key="1">
    <source>
        <dbReference type="EMBL" id="KHE93567.1"/>
    </source>
</evidence>
<protein>
    <recommendedName>
        <fullName evidence="3">Protease</fullName>
    </recommendedName>
</protein>
<name>A0A0B0EKI5_9BACT</name>
<accession>A0A0B0EKI5</accession>
<dbReference type="Proteomes" id="UP000030652">
    <property type="component" value="Unassembled WGS sequence"/>
</dbReference>
<reference evidence="1 2" key="1">
    <citation type="submission" date="2014-10" db="EMBL/GenBank/DDBJ databases">
        <title>Draft genome of anammox bacterium scalindua brodae, obtained using differential coverage binning of sequence data from two enrichment reactors.</title>
        <authorList>
            <person name="Speth D.R."/>
            <person name="Russ L."/>
            <person name="Kartal B."/>
            <person name="Op den Camp H.J."/>
            <person name="Dutilh B.E."/>
            <person name="Jetten M.S."/>
        </authorList>
    </citation>
    <scope>NUCLEOTIDE SEQUENCE [LARGE SCALE GENOMIC DNA]</scope>
    <source>
        <strain evidence="1">RU1</strain>
    </source>
</reference>
<proteinExistence type="predicted"/>
<dbReference type="SUPFAM" id="SSF111283">
    <property type="entry name" value="Putative modulator of DNA gyrase, PmbA/TldD"/>
    <property type="match status" value="1"/>
</dbReference>
<dbReference type="InterPro" id="IPR051463">
    <property type="entry name" value="Peptidase_U62_metallo"/>
</dbReference>
<evidence type="ECO:0000313" key="2">
    <source>
        <dbReference type="Proteomes" id="UP000030652"/>
    </source>
</evidence>
<dbReference type="GO" id="GO:0005829">
    <property type="term" value="C:cytosol"/>
    <property type="evidence" value="ECO:0007669"/>
    <property type="project" value="TreeGrafter"/>
</dbReference>
<evidence type="ECO:0008006" key="3">
    <source>
        <dbReference type="Google" id="ProtNLM"/>
    </source>
</evidence>
<dbReference type="GO" id="GO:0008237">
    <property type="term" value="F:metallopeptidase activity"/>
    <property type="evidence" value="ECO:0007669"/>
    <property type="project" value="InterPro"/>
</dbReference>